<dbReference type="Gene3D" id="3.20.20.370">
    <property type="entry name" value="Glycoside hydrolase/deacetylase"/>
    <property type="match status" value="1"/>
</dbReference>
<dbReference type="PANTHER" id="PTHR34216:SF3">
    <property type="entry name" value="POLY-BETA-1,6-N-ACETYL-D-GLUCOSAMINE N-DEACETYLASE"/>
    <property type="match status" value="1"/>
</dbReference>
<reference evidence="4 5" key="1">
    <citation type="submission" date="2016-11" db="EMBL/GenBank/DDBJ databases">
        <authorList>
            <person name="Jaros S."/>
            <person name="Januszkiewicz K."/>
            <person name="Wedrychowicz H."/>
        </authorList>
    </citation>
    <scope>NUCLEOTIDE SEQUENCE [LARGE SCALE GENOMIC DNA]</scope>
    <source>
        <strain evidence="4 5">DSM 21637</strain>
    </source>
</reference>
<organism evidence="4 5">
    <name type="scientific">Marinospirillum alkaliphilum DSM 21637</name>
    <dbReference type="NCBI Taxonomy" id="1122209"/>
    <lineage>
        <taxon>Bacteria</taxon>
        <taxon>Pseudomonadati</taxon>
        <taxon>Pseudomonadota</taxon>
        <taxon>Gammaproteobacteria</taxon>
        <taxon>Oceanospirillales</taxon>
        <taxon>Oceanospirillaceae</taxon>
        <taxon>Marinospirillum</taxon>
    </lineage>
</organism>
<evidence type="ECO:0000256" key="2">
    <source>
        <dbReference type="ARBA" id="ARBA00022729"/>
    </source>
</evidence>
<comment type="subcellular location">
    <subcellularLocation>
        <location evidence="1">Secreted</location>
    </subcellularLocation>
</comment>
<dbReference type="OrthoDB" id="9814639at2"/>
<dbReference type="PROSITE" id="PS51677">
    <property type="entry name" value="NODB"/>
    <property type="match status" value="1"/>
</dbReference>
<protein>
    <submittedName>
        <fullName evidence="4">Polysaccharide deacetylase</fullName>
    </submittedName>
</protein>
<gene>
    <name evidence="4" type="ORF">SAMN02745752_00942</name>
</gene>
<dbReference type="CDD" id="cd10973">
    <property type="entry name" value="CE4_DAC_u4_5s"/>
    <property type="match status" value="1"/>
</dbReference>
<dbReference type="PANTHER" id="PTHR34216">
    <property type="match status" value="1"/>
</dbReference>
<evidence type="ECO:0000259" key="3">
    <source>
        <dbReference type="PROSITE" id="PS51677"/>
    </source>
</evidence>
<dbReference type="SUPFAM" id="SSF88713">
    <property type="entry name" value="Glycoside hydrolase/deacetylase"/>
    <property type="match status" value="1"/>
</dbReference>
<dbReference type="GO" id="GO:0005576">
    <property type="term" value="C:extracellular region"/>
    <property type="evidence" value="ECO:0007669"/>
    <property type="project" value="UniProtKB-SubCell"/>
</dbReference>
<accession>A0A1K1VGF5</accession>
<dbReference type="RefSeq" id="WP_084661904.1">
    <property type="nucleotide sequence ID" value="NZ_FPJW01000002.1"/>
</dbReference>
<dbReference type="AlphaFoldDB" id="A0A1K1VGF5"/>
<dbReference type="InterPro" id="IPR002509">
    <property type="entry name" value="NODB_dom"/>
</dbReference>
<dbReference type="Pfam" id="PF01522">
    <property type="entry name" value="Polysacc_deac_1"/>
    <property type="match status" value="1"/>
</dbReference>
<evidence type="ECO:0000313" key="5">
    <source>
        <dbReference type="Proteomes" id="UP000182350"/>
    </source>
</evidence>
<dbReference type="InterPro" id="IPR011330">
    <property type="entry name" value="Glyco_hydro/deAcase_b/a-brl"/>
</dbReference>
<dbReference type="Proteomes" id="UP000182350">
    <property type="component" value="Unassembled WGS sequence"/>
</dbReference>
<proteinExistence type="predicted"/>
<name>A0A1K1VGF5_9GAMM</name>
<keyword evidence="5" id="KW-1185">Reference proteome</keyword>
<sequence length="366" mass="41989">MSRLFLLLILLTGFVPLSKLQANQPAEVADRFHASILMYHHISSRTPPSTSTSPQRFREHLDLLERDGFQVWPLDRVVQHLQRRRPMPDRVAVITFDDGYISVYENALPLLKERGLPFTIFVNAQPINERHPLHMSWAQLKEAKEAGGIIANHTLTHPHMIRKEEGETDEQWLERLTHEIVENQREIEKHLGETPRYLAYPYGEYTPEIQELVRRLGYVGFGQQSGPASPFTGMTAIPRYAANGIFSNPTTLRTKLHAVPFPLLSEEPVSTVLAGRERRPTLTLTLAPGDYRLRQLACYGPDAQVLPVRTRTLENGNVVVTVNSDRDLSTGRPRYNCTAPHATENRFFWFSRQWLLPHPDGTWYDF</sequence>
<dbReference type="STRING" id="1122209.SAMN02745752_00942"/>
<evidence type="ECO:0000313" key="4">
    <source>
        <dbReference type="EMBL" id="SFX23796.1"/>
    </source>
</evidence>
<dbReference type="GO" id="GO:0016810">
    <property type="term" value="F:hydrolase activity, acting on carbon-nitrogen (but not peptide) bonds"/>
    <property type="evidence" value="ECO:0007669"/>
    <property type="project" value="InterPro"/>
</dbReference>
<dbReference type="EMBL" id="FPJW01000002">
    <property type="protein sequence ID" value="SFX23796.1"/>
    <property type="molecule type" value="Genomic_DNA"/>
</dbReference>
<dbReference type="InterPro" id="IPR051398">
    <property type="entry name" value="Polysacch_Deacetylase"/>
</dbReference>
<keyword evidence="2" id="KW-0732">Signal</keyword>
<evidence type="ECO:0000256" key="1">
    <source>
        <dbReference type="ARBA" id="ARBA00004613"/>
    </source>
</evidence>
<feature type="domain" description="NodB homology" evidence="3">
    <location>
        <begin position="90"/>
        <end position="294"/>
    </location>
</feature>
<dbReference type="GO" id="GO:0005975">
    <property type="term" value="P:carbohydrate metabolic process"/>
    <property type="evidence" value="ECO:0007669"/>
    <property type="project" value="InterPro"/>
</dbReference>